<feature type="compositionally biased region" description="Polar residues" evidence="1">
    <location>
        <begin position="135"/>
        <end position="151"/>
    </location>
</feature>
<reference evidence="2 3" key="1">
    <citation type="journal article" date="2016" name="Genome Biol. Evol.">
        <title>Divergent and convergent evolution of fungal pathogenicity.</title>
        <authorList>
            <person name="Shang Y."/>
            <person name="Xiao G."/>
            <person name="Zheng P."/>
            <person name="Cen K."/>
            <person name="Zhan S."/>
            <person name="Wang C."/>
        </authorList>
    </citation>
    <scope>NUCLEOTIDE SEQUENCE [LARGE SCALE GENOMIC DNA]</scope>
    <source>
        <strain evidence="2 3">ARSEF 7405</strain>
    </source>
</reference>
<keyword evidence="3" id="KW-1185">Reference proteome</keyword>
<gene>
    <name evidence="2" type="ORF">AAP_04813</name>
</gene>
<protein>
    <submittedName>
        <fullName evidence="2">Uncharacterized protein</fullName>
    </submittedName>
</protein>
<dbReference type="VEuPathDB" id="FungiDB:AAP_04813"/>
<evidence type="ECO:0000313" key="3">
    <source>
        <dbReference type="Proteomes" id="UP000242877"/>
    </source>
</evidence>
<feature type="region of interest" description="Disordered" evidence="1">
    <location>
        <begin position="1"/>
        <end position="170"/>
    </location>
</feature>
<evidence type="ECO:0000313" key="2">
    <source>
        <dbReference type="EMBL" id="KZZ88715.1"/>
    </source>
</evidence>
<organism evidence="2 3">
    <name type="scientific">Ascosphaera apis ARSEF 7405</name>
    <dbReference type="NCBI Taxonomy" id="392613"/>
    <lineage>
        <taxon>Eukaryota</taxon>
        <taxon>Fungi</taxon>
        <taxon>Dikarya</taxon>
        <taxon>Ascomycota</taxon>
        <taxon>Pezizomycotina</taxon>
        <taxon>Eurotiomycetes</taxon>
        <taxon>Eurotiomycetidae</taxon>
        <taxon>Onygenales</taxon>
        <taxon>Ascosphaeraceae</taxon>
        <taxon>Ascosphaera</taxon>
    </lineage>
</organism>
<evidence type="ECO:0000256" key="1">
    <source>
        <dbReference type="SAM" id="MobiDB-lite"/>
    </source>
</evidence>
<accession>A0A167WDR0</accession>
<name>A0A167WDR0_9EURO</name>
<dbReference type="OrthoDB" id="5366332at2759"/>
<feature type="compositionally biased region" description="Basic and acidic residues" evidence="1">
    <location>
        <begin position="96"/>
        <end position="106"/>
    </location>
</feature>
<dbReference type="AlphaFoldDB" id="A0A167WDR0"/>
<sequence length="424" mass="48942">MHPPQKGAAGFSSSPERAATKSHKGSRSDPVRSESGCVDYTKQFGEMQRSTESASDVYRHENTSSLRSTSHSHRASKSQMYEERGMSPTPTHMRPRKEDLGYDHGDSTTQNYSGIKKDASSGEKIRSHSPKHSQKPLSNYNAHARAKSTSALKDKPRRRRHEAYDKRSRSVHPLNVSREIDRPVWRLKSYGTEDPNLASFYTDSRRLFEEYDAWVSGQNDEENNDTHIPHNLTHRQMSQPSTVATIHTETVPEEPNVEREDCNDNYDYSNNLNNIDDNKVETNQIYDALKPTVIEWTSPTTRRREYAKIDRSTHGIRGFWRRFAPACCQASDAPMPFYDSRHHKRRGRRDSEGSVRRFRMDIADEDEQEIDEFQPNHDEKGLPHSFLSRLSQAESTLSSSWKKFKKHNDLQKKIEPKRQATACF</sequence>
<feature type="compositionally biased region" description="Basic and acidic residues" evidence="1">
    <location>
        <begin position="115"/>
        <end position="126"/>
    </location>
</feature>
<dbReference type="Proteomes" id="UP000242877">
    <property type="component" value="Unassembled WGS sequence"/>
</dbReference>
<proteinExistence type="predicted"/>
<comment type="caution">
    <text evidence="2">The sequence shown here is derived from an EMBL/GenBank/DDBJ whole genome shotgun (WGS) entry which is preliminary data.</text>
</comment>
<dbReference type="EMBL" id="AZGZ01000024">
    <property type="protein sequence ID" value="KZZ88715.1"/>
    <property type="molecule type" value="Genomic_DNA"/>
</dbReference>